<sequence length="852" mass="94147">MSVSWKKVTRCVFSPGETPAGSVAGRWDAIFLLLQYSIVFAMARLVRPITTIGACWSFVALVTMLVATTITAAPADKKWITHFYGRVKADSYEYFVVDVPRGVFAVDVSLLLSDLGARVPPTLFLQKDRFATETSFEMAFNTSHQQPYVMASLTNLEHGRYYAMVWGGNVHGSVNNFGVGPSTNMWWYLDFTFRSCHVVDMLGSSCATAPVPLPRRRIHSPQQQATGSSDGRGCVDTVSNPSLFSFELVQPAAYLDVTLDVDDPSNVVVWGLYLNAANPMASDAVQNATSATRTLRVMRPLVGRWIVGVALQRHSAAVGKCNDDLSENTGGIPLTVTWSTTEECDSFENELCPASWTPLNQLRDAANPVDDYIVDAAFSASQPSKPNMTHTALVAYDVQVDPMYAGTSVVVHLATTAHVANFSVFIRVDGWPTASLFDYSFDASQGRPIGTLGSATDPIDPSVQSFEALRQQPNSTTMTAPSFLEFPPIVFPKIGHWYIIVAPTVPSTPSQREWGVAIQLQTNACPPRNVCSNHGTCLVKTSYQGIVYGECQCAYGYGGRDCSSLVYTPRERSGRTWLLLLSNAAILPAAILSWMRRLYGTTSIGWPTRMPSPWGVRRVVEAVLFVALGVISGVYHACDLNLYCMFPYAFLQSMDFTFTFNAIMLGFIHLSGAFKHAKAGMQVFVLVALVFMTTYNATSMKNWIVLGGVITVQFVATWSYYLTMARHRLHLTMFQTLKRFVLYSDNFDFRFLVFGAVLWGAAFGCFFTESGHSYWLIHSIWHCTAMLAAFAFMGFRKNIRYRCVGEDGVDVLSHEATQAAARLDKPRFKPHDVVLMREDVEASTATTQVTST</sequence>
<dbReference type="SUPFAM" id="SSF57196">
    <property type="entry name" value="EGF/Laminin"/>
    <property type="match status" value="1"/>
</dbReference>
<dbReference type="EMBL" id="KI913995">
    <property type="protein sequence ID" value="ETV93051.1"/>
    <property type="molecule type" value="Genomic_DNA"/>
</dbReference>
<dbReference type="VEuPathDB" id="FungiDB:H310_12860"/>
<dbReference type="OrthoDB" id="69646at2759"/>
<keyword evidence="7" id="KW-0245">EGF-like domain</keyword>
<dbReference type="PROSITE" id="PS00022">
    <property type="entry name" value="EGF_1"/>
    <property type="match status" value="1"/>
</dbReference>
<dbReference type="eggNOG" id="ENOG502QQ7Q">
    <property type="taxonomic scope" value="Eukaryota"/>
</dbReference>
<name>A0A024THI4_9STRA</name>
<feature type="transmembrane region" description="Helical" evidence="8">
    <location>
        <begin position="616"/>
        <end position="637"/>
    </location>
</feature>
<dbReference type="RefSeq" id="XP_008878322.1">
    <property type="nucleotide sequence ID" value="XM_008880100.1"/>
</dbReference>
<evidence type="ECO:0000313" key="10">
    <source>
        <dbReference type="EMBL" id="ETV93051.1"/>
    </source>
</evidence>
<comment type="subcellular location">
    <subcellularLocation>
        <location evidence="1">Cell membrane</location>
        <topology evidence="1">Multi-pass membrane protein</topology>
    </subcellularLocation>
</comment>
<evidence type="ECO:0000256" key="1">
    <source>
        <dbReference type="ARBA" id="ARBA00004651"/>
    </source>
</evidence>
<feature type="disulfide bond" evidence="7">
    <location>
        <begin position="553"/>
        <end position="562"/>
    </location>
</feature>
<dbReference type="PROSITE" id="PS01186">
    <property type="entry name" value="EGF_2"/>
    <property type="match status" value="1"/>
</dbReference>
<feature type="transmembrane region" description="Helical" evidence="8">
    <location>
        <begin position="775"/>
        <end position="795"/>
    </location>
</feature>
<dbReference type="GO" id="GO:0005886">
    <property type="term" value="C:plasma membrane"/>
    <property type="evidence" value="ECO:0007669"/>
    <property type="project" value="UniProtKB-SubCell"/>
</dbReference>
<keyword evidence="5 8" id="KW-1133">Transmembrane helix</keyword>
<gene>
    <name evidence="10" type="ORF">H310_12860</name>
</gene>
<feature type="transmembrane region" description="Helical" evidence="8">
    <location>
        <begin position="649"/>
        <end position="667"/>
    </location>
</feature>
<dbReference type="PANTHER" id="PTHR14319:SF3">
    <property type="entry name" value="TRANSMEMBRANE PROTEIN-LIKE PROTEIN"/>
    <property type="match status" value="1"/>
</dbReference>
<feature type="transmembrane region" description="Helical" evidence="8">
    <location>
        <begin position="53"/>
        <end position="73"/>
    </location>
</feature>
<dbReference type="CDD" id="cd00054">
    <property type="entry name" value="EGF_CA"/>
    <property type="match status" value="1"/>
</dbReference>
<dbReference type="GeneID" id="20089910"/>
<keyword evidence="6 8" id="KW-0472">Membrane</keyword>
<evidence type="ECO:0000256" key="7">
    <source>
        <dbReference type="PROSITE-ProRule" id="PRU00076"/>
    </source>
</evidence>
<evidence type="ECO:0000256" key="8">
    <source>
        <dbReference type="SAM" id="Phobius"/>
    </source>
</evidence>
<reference evidence="10" key="1">
    <citation type="submission" date="2013-12" db="EMBL/GenBank/DDBJ databases">
        <title>The Genome Sequence of Aphanomyces invadans NJM9701.</title>
        <authorList>
            <consortium name="The Broad Institute Genomics Platform"/>
            <person name="Russ C."/>
            <person name="Tyler B."/>
            <person name="van West P."/>
            <person name="Dieguez-Uribeondo J."/>
            <person name="Young S.K."/>
            <person name="Zeng Q."/>
            <person name="Gargeya S."/>
            <person name="Fitzgerald M."/>
            <person name="Abouelleil A."/>
            <person name="Alvarado L."/>
            <person name="Chapman S.B."/>
            <person name="Gainer-Dewar J."/>
            <person name="Goldberg J."/>
            <person name="Griggs A."/>
            <person name="Gujja S."/>
            <person name="Hansen M."/>
            <person name="Howarth C."/>
            <person name="Imamovic A."/>
            <person name="Ireland A."/>
            <person name="Larimer J."/>
            <person name="McCowan C."/>
            <person name="Murphy C."/>
            <person name="Pearson M."/>
            <person name="Poon T.W."/>
            <person name="Priest M."/>
            <person name="Roberts A."/>
            <person name="Saif S."/>
            <person name="Shea T."/>
            <person name="Sykes S."/>
            <person name="Wortman J."/>
            <person name="Nusbaum C."/>
            <person name="Birren B."/>
        </authorList>
    </citation>
    <scope>NUCLEOTIDE SEQUENCE [LARGE SCALE GENOMIC DNA]</scope>
    <source>
        <strain evidence="10">NJM9701</strain>
    </source>
</reference>
<feature type="transmembrane region" description="Helical" evidence="8">
    <location>
        <begin position="679"/>
        <end position="697"/>
    </location>
</feature>
<evidence type="ECO:0000256" key="6">
    <source>
        <dbReference type="ARBA" id="ARBA00023136"/>
    </source>
</evidence>
<evidence type="ECO:0000256" key="5">
    <source>
        <dbReference type="ARBA" id="ARBA00022989"/>
    </source>
</evidence>
<feature type="transmembrane region" description="Helical" evidence="8">
    <location>
        <begin position="749"/>
        <end position="769"/>
    </location>
</feature>
<dbReference type="InterPro" id="IPR000742">
    <property type="entry name" value="EGF"/>
</dbReference>
<evidence type="ECO:0000256" key="3">
    <source>
        <dbReference type="ARBA" id="ARBA00022475"/>
    </source>
</evidence>
<feature type="transmembrane region" description="Helical" evidence="8">
    <location>
        <begin position="703"/>
        <end position="723"/>
    </location>
</feature>
<keyword evidence="4 8" id="KW-0812">Transmembrane</keyword>
<dbReference type="Gene3D" id="2.60.120.260">
    <property type="entry name" value="Galactose-binding domain-like"/>
    <property type="match status" value="1"/>
</dbReference>
<organism evidence="10">
    <name type="scientific">Aphanomyces invadans</name>
    <dbReference type="NCBI Taxonomy" id="157072"/>
    <lineage>
        <taxon>Eukaryota</taxon>
        <taxon>Sar</taxon>
        <taxon>Stramenopiles</taxon>
        <taxon>Oomycota</taxon>
        <taxon>Saprolegniomycetes</taxon>
        <taxon>Saprolegniales</taxon>
        <taxon>Verrucalvaceae</taxon>
        <taxon>Aphanomyces</taxon>
    </lineage>
</organism>
<feature type="transmembrane region" description="Helical" evidence="8">
    <location>
        <begin position="577"/>
        <end position="595"/>
    </location>
</feature>
<evidence type="ECO:0000259" key="9">
    <source>
        <dbReference type="PROSITE" id="PS50026"/>
    </source>
</evidence>
<evidence type="ECO:0000256" key="4">
    <source>
        <dbReference type="ARBA" id="ARBA00022692"/>
    </source>
</evidence>
<comment type="caution">
    <text evidence="7">Lacks conserved residue(s) required for the propagation of feature annotation.</text>
</comment>
<keyword evidence="3" id="KW-1003">Cell membrane</keyword>
<dbReference type="InterPro" id="IPR021910">
    <property type="entry name" value="NGX6/PGAP6/MYMK"/>
</dbReference>
<dbReference type="PANTHER" id="PTHR14319">
    <property type="entry name" value="FIVE-SPAN TRANSMEMBRANE PROTEIN M83"/>
    <property type="match status" value="1"/>
</dbReference>
<protein>
    <recommendedName>
        <fullName evidence="9">EGF-like domain-containing protein</fullName>
    </recommendedName>
</protein>
<comment type="similarity">
    <text evidence="2">Belongs to the TMEM8 family.</text>
</comment>
<dbReference type="PROSITE" id="PS50026">
    <property type="entry name" value="EGF_3"/>
    <property type="match status" value="1"/>
</dbReference>
<feature type="domain" description="EGF-like" evidence="9">
    <location>
        <begin position="521"/>
        <end position="563"/>
    </location>
</feature>
<keyword evidence="7" id="KW-1015">Disulfide bond</keyword>
<accession>A0A024THI4</accession>
<proteinExistence type="inferred from homology"/>
<dbReference type="AlphaFoldDB" id="A0A024THI4"/>
<dbReference type="Pfam" id="PF12036">
    <property type="entry name" value="DUF3522"/>
    <property type="match status" value="1"/>
</dbReference>
<evidence type="ECO:0000256" key="2">
    <source>
        <dbReference type="ARBA" id="ARBA00005542"/>
    </source>
</evidence>